<name>Q6NKF4_CORDI</name>
<organism evidence="1 2">
    <name type="scientific">Corynebacterium diphtheriae (strain ATCC 700971 / NCTC 13129 / Biotype gravis)</name>
    <dbReference type="NCBI Taxonomy" id="257309"/>
    <lineage>
        <taxon>Bacteria</taxon>
        <taxon>Bacillati</taxon>
        <taxon>Actinomycetota</taxon>
        <taxon>Actinomycetes</taxon>
        <taxon>Mycobacteriales</taxon>
        <taxon>Corynebacteriaceae</taxon>
        <taxon>Corynebacterium</taxon>
    </lineage>
</organism>
<evidence type="ECO:0000313" key="1">
    <source>
        <dbReference type="EMBL" id="CAE48582.1"/>
    </source>
</evidence>
<dbReference type="KEGG" id="cdi:DIP0076"/>
<dbReference type="EMBL" id="BX248354">
    <property type="protein sequence ID" value="CAE48582.1"/>
    <property type="molecule type" value="Genomic_DNA"/>
</dbReference>
<dbReference type="HOGENOM" id="CLU_2011393_0_0_11"/>
<proteinExistence type="predicted"/>
<reference evidence="1 2" key="1">
    <citation type="journal article" date="2003" name="Nucleic Acids Res.">
        <title>The complete genome sequence and analysis of Corynebacterium diphtheriae NCTC13129.</title>
        <authorList>
            <person name="Cerdeno-Tarraga A.M."/>
            <person name="Efstratiou A."/>
            <person name="Dover L.G."/>
            <person name="Holden M.T.G."/>
            <person name="Pallen M."/>
            <person name="Bentley S.D."/>
            <person name="Besra G.S."/>
            <person name="Churcher C."/>
            <person name="James K.D."/>
            <person name="De Zoysa A."/>
            <person name="Chillingworth T."/>
            <person name="Cronin A."/>
            <person name="Dowd L."/>
            <person name="Feltwell T."/>
            <person name="Hamlin N."/>
            <person name="Holroyd S."/>
            <person name="Jagels K."/>
            <person name="Moule S."/>
            <person name="Quail M.A."/>
            <person name="Rabbinowitsch E."/>
            <person name="Rutherford K."/>
            <person name="Thomson N.R."/>
            <person name="Unwin L."/>
            <person name="Whitehead S."/>
            <person name="Barrell B.G.Parkhill.J."/>
        </authorList>
    </citation>
    <scope>NUCLEOTIDE SEQUENCE [LARGE SCALE GENOMIC DNA]</scope>
    <source>
        <strain evidence="2">ATCC 700971 / NCTC 13129 / Biotype gravis</strain>
    </source>
</reference>
<sequence>MYDNTTDTKMQAERQKKSCTTVGGVLAYSVPTGLHRCDSAVTRVEEVHMAEMVEIPAALYGRGAVRVVPVDSTVRLDVKIPAALMRKLMIESNRSGVPLTKIVDRLLSAAIAQDSEQEEIRPR</sequence>
<gene>
    <name evidence="1" type="ordered locus">DIP0076</name>
</gene>
<dbReference type="AlphaFoldDB" id="Q6NKF4"/>
<dbReference type="Proteomes" id="UP000002198">
    <property type="component" value="Chromosome"/>
</dbReference>
<accession>Q6NKF4</accession>
<evidence type="ECO:0000313" key="2">
    <source>
        <dbReference type="Proteomes" id="UP000002198"/>
    </source>
</evidence>
<protein>
    <submittedName>
        <fullName evidence="1">Uncharacterized protein</fullName>
    </submittedName>
</protein>
<keyword evidence="2" id="KW-1185">Reference proteome</keyword>
<dbReference type="STRING" id="257309.DIP0076"/>